<dbReference type="InterPro" id="IPR005540">
    <property type="entry name" value="KNOX1"/>
</dbReference>
<dbReference type="GO" id="GO:0003677">
    <property type="term" value="F:DNA binding"/>
    <property type="evidence" value="ECO:0007669"/>
    <property type="project" value="UniProtKB-UniRule"/>
</dbReference>
<dbReference type="InterPro" id="IPR009057">
    <property type="entry name" value="Homeodomain-like_sf"/>
</dbReference>
<dbReference type="SUPFAM" id="SSF46689">
    <property type="entry name" value="Homeodomain-like"/>
    <property type="match status" value="1"/>
</dbReference>
<dbReference type="Pfam" id="PF03789">
    <property type="entry name" value="ELK"/>
    <property type="match status" value="1"/>
</dbReference>
<feature type="domain" description="ELK" evidence="9">
    <location>
        <begin position="425"/>
        <end position="445"/>
    </location>
</feature>
<evidence type="ECO:0000256" key="2">
    <source>
        <dbReference type="ARBA" id="ARBA00023125"/>
    </source>
</evidence>
<keyword evidence="3 5" id="KW-0371">Homeobox</keyword>
<dbReference type="EMBL" id="CM000128">
    <property type="protein sequence ID" value="EEC76247.1"/>
    <property type="molecule type" value="Genomic_DNA"/>
</dbReference>
<keyword evidence="11" id="KW-1185">Reference proteome</keyword>
<evidence type="ECO:0000256" key="6">
    <source>
        <dbReference type="PROSITE-ProRule" id="PRU00559"/>
    </source>
</evidence>
<dbReference type="Pfam" id="PF05920">
    <property type="entry name" value="Homeobox_KN"/>
    <property type="match status" value="1"/>
</dbReference>
<dbReference type="InterPro" id="IPR050224">
    <property type="entry name" value="TALE_homeobox"/>
</dbReference>
<feature type="compositionally biased region" description="Basic and acidic residues" evidence="7">
    <location>
        <begin position="334"/>
        <end position="347"/>
    </location>
</feature>
<dbReference type="PANTHER" id="PTHR11850">
    <property type="entry name" value="HOMEOBOX PROTEIN TRANSCRIPTION FACTORS"/>
    <property type="match status" value="1"/>
</dbReference>
<comment type="subcellular location">
    <subcellularLocation>
        <location evidence="1 5">Nucleus</location>
    </subcellularLocation>
</comment>
<dbReference type="PROSITE" id="PS50071">
    <property type="entry name" value="HOMEOBOX_2"/>
    <property type="match status" value="1"/>
</dbReference>
<feature type="compositionally biased region" description="Polar residues" evidence="7">
    <location>
        <begin position="393"/>
        <end position="402"/>
    </location>
</feature>
<organism evidence="10 11">
    <name type="scientific">Oryza sativa subsp. indica</name>
    <name type="common">Rice</name>
    <dbReference type="NCBI Taxonomy" id="39946"/>
    <lineage>
        <taxon>Eukaryota</taxon>
        <taxon>Viridiplantae</taxon>
        <taxon>Streptophyta</taxon>
        <taxon>Embryophyta</taxon>
        <taxon>Tracheophyta</taxon>
        <taxon>Spermatophyta</taxon>
        <taxon>Magnoliopsida</taxon>
        <taxon>Liliopsida</taxon>
        <taxon>Poales</taxon>
        <taxon>Poaceae</taxon>
        <taxon>BOP clade</taxon>
        <taxon>Oryzoideae</taxon>
        <taxon>Oryzeae</taxon>
        <taxon>Oryzinae</taxon>
        <taxon>Oryza</taxon>
        <taxon>Oryza sativa</taxon>
    </lineage>
</organism>
<evidence type="ECO:0000256" key="3">
    <source>
        <dbReference type="ARBA" id="ARBA00023155"/>
    </source>
</evidence>
<feature type="region of interest" description="Disordered" evidence="7">
    <location>
        <begin position="251"/>
        <end position="278"/>
    </location>
</feature>
<dbReference type="CDD" id="cd00086">
    <property type="entry name" value="homeodomain"/>
    <property type="match status" value="1"/>
</dbReference>
<reference evidence="10 11" key="1">
    <citation type="journal article" date="2005" name="PLoS Biol.">
        <title>The genomes of Oryza sativa: a history of duplications.</title>
        <authorList>
            <person name="Yu J."/>
            <person name="Wang J."/>
            <person name="Lin W."/>
            <person name="Li S."/>
            <person name="Li H."/>
            <person name="Zhou J."/>
            <person name="Ni P."/>
            <person name="Dong W."/>
            <person name="Hu S."/>
            <person name="Zeng C."/>
            <person name="Zhang J."/>
            <person name="Zhang Y."/>
            <person name="Li R."/>
            <person name="Xu Z."/>
            <person name="Li S."/>
            <person name="Li X."/>
            <person name="Zheng H."/>
            <person name="Cong L."/>
            <person name="Lin L."/>
            <person name="Yin J."/>
            <person name="Geng J."/>
            <person name="Li G."/>
            <person name="Shi J."/>
            <person name="Liu J."/>
            <person name="Lv H."/>
            <person name="Li J."/>
            <person name="Wang J."/>
            <person name="Deng Y."/>
            <person name="Ran L."/>
            <person name="Shi X."/>
            <person name="Wang X."/>
            <person name="Wu Q."/>
            <person name="Li C."/>
            <person name="Ren X."/>
            <person name="Wang J."/>
            <person name="Wang X."/>
            <person name="Li D."/>
            <person name="Liu D."/>
            <person name="Zhang X."/>
            <person name="Ji Z."/>
            <person name="Zhao W."/>
            <person name="Sun Y."/>
            <person name="Zhang Z."/>
            <person name="Bao J."/>
            <person name="Han Y."/>
            <person name="Dong L."/>
            <person name="Ji J."/>
            <person name="Chen P."/>
            <person name="Wu S."/>
            <person name="Liu J."/>
            <person name="Xiao Y."/>
            <person name="Bu D."/>
            <person name="Tan J."/>
            <person name="Yang L."/>
            <person name="Ye C."/>
            <person name="Zhang J."/>
            <person name="Xu J."/>
            <person name="Zhou Y."/>
            <person name="Yu Y."/>
            <person name="Zhang B."/>
            <person name="Zhuang S."/>
            <person name="Wei H."/>
            <person name="Liu B."/>
            <person name="Lei M."/>
            <person name="Yu H."/>
            <person name="Li Y."/>
            <person name="Xu H."/>
            <person name="Wei S."/>
            <person name="He X."/>
            <person name="Fang L."/>
            <person name="Zhang Z."/>
            <person name="Zhang Y."/>
            <person name="Huang X."/>
            <person name="Su Z."/>
            <person name="Tong W."/>
            <person name="Li J."/>
            <person name="Tong Z."/>
            <person name="Li S."/>
            <person name="Ye J."/>
            <person name="Wang L."/>
            <person name="Fang L."/>
            <person name="Lei T."/>
            <person name="Chen C."/>
            <person name="Chen H."/>
            <person name="Xu Z."/>
            <person name="Li H."/>
            <person name="Huang H."/>
            <person name="Zhang F."/>
            <person name="Xu H."/>
            <person name="Li N."/>
            <person name="Zhao C."/>
            <person name="Li S."/>
            <person name="Dong L."/>
            <person name="Huang Y."/>
            <person name="Li L."/>
            <person name="Xi Y."/>
            <person name="Qi Q."/>
            <person name="Li W."/>
            <person name="Zhang B."/>
            <person name="Hu W."/>
            <person name="Zhang Y."/>
            <person name="Tian X."/>
            <person name="Jiao Y."/>
            <person name="Liang X."/>
            <person name="Jin J."/>
            <person name="Gao L."/>
            <person name="Zheng W."/>
            <person name="Hao B."/>
            <person name="Liu S."/>
            <person name="Wang W."/>
            <person name="Yuan L."/>
            <person name="Cao M."/>
            <person name="McDermott J."/>
            <person name="Samudrala R."/>
            <person name="Wang J."/>
            <person name="Wong G.K."/>
            <person name="Yang H."/>
        </authorList>
    </citation>
    <scope>NUCLEOTIDE SEQUENCE [LARGE SCALE GENOMIC DNA]</scope>
    <source>
        <strain evidence="11">cv. 93-11</strain>
    </source>
</reference>
<dbReference type="SMART" id="SM01256">
    <property type="entry name" value="KNOX2"/>
    <property type="match status" value="1"/>
</dbReference>
<sequence length="559" mass="61140">MPGGASRQDNEYVHGESTTRRHDDSFMVAVIACSSLPSVTAPMRTLDDDVGMWTVEDAASATSSGIRHGWWRMRPPAMSPAWGVAEEDAATGDELRRGTWMAEDVAAPATISGVDRGGCRCRRQALARDVDGGITGDDLWRGSWRMPPPATSSGTRRGRWDHRRRSPAWIVEDAAAGDKLRHKTWTGLFAITTIYRLFFTSPVLSAMESFASLAGGGSSSTTARLPELISPENPDHISPPPLLYQLLAGPESSARQHGHDGHHHGGGGGEAAAAAVQGQVSPAGAEAAVKAEIMSHPQYSALLAAYLGCKKVGAPPDVLTKLTAVPAAQQLDEADGHPRRLHEPQRDDDPDQLDQFMDAYCSMLTRYREELERPIQEAAEFFSRVETQLDSLAESNCEGTGSSEEEQDQDTSCPEAEEIDPSDKQLKHQLLRKYGGSLGDLRQEFSKRTKKGKLPKEARQKLLHWWELHYKWPYPSEMEKMTLAQTTGLDQKQINNWFINQRKRHWKPTPVAGTAFPTMEAAGGGFRHSGHGGGLAAAAALPLYMGRPFVVDGMYRLGS</sequence>
<dbReference type="Gene3D" id="1.10.10.60">
    <property type="entry name" value="Homeodomain-like"/>
    <property type="match status" value="1"/>
</dbReference>
<feature type="domain" description="Homeobox" evidence="8">
    <location>
        <begin position="445"/>
        <end position="508"/>
    </location>
</feature>
<evidence type="ECO:0000256" key="1">
    <source>
        <dbReference type="ARBA" id="ARBA00004123"/>
    </source>
</evidence>
<keyword evidence="2 5" id="KW-0238">DNA-binding</keyword>
<evidence type="ECO:0000256" key="5">
    <source>
        <dbReference type="PROSITE-ProRule" id="PRU00108"/>
    </source>
</evidence>
<dbReference type="Proteomes" id="UP000007015">
    <property type="component" value="Chromosome 3"/>
</dbReference>
<feature type="region of interest" description="Disordered" evidence="7">
    <location>
        <begin position="329"/>
        <end position="353"/>
    </location>
</feature>
<evidence type="ECO:0000259" key="8">
    <source>
        <dbReference type="PROSITE" id="PS50071"/>
    </source>
</evidence>
<accession>B8AKJ5</accession>
<dbReference type="STRING" id="39946.B8AKJ5"/>
<feature type="region of interest" description="Disordered" evidence="7">
    <location>
        <begin position="393"/>
        <end position="425"/>
    </location>
</feature>
<gene>
    <name evidence="10" type="ORF">OsI_13685</name>
</gene>
<dbReference type="HOGENOM" id="CLU_487814_0_0_1"/>
<proteinExistence type="inferred from homology"/>
<dbReference type="Pfam" id="PF03790">
    <property type="entry name" value="KNOX1"/>
    <property type="match status" value="1"/>
</dbReference>
<evidence type="ECO:0000313" key="11">
    <source>
        <dbReference type="Proteomes" id="UP000007015"/>
    </source>
</evidence>
<dbReference type="SMART" id="SM01255">
    <property type="entry name" value="KNOX1"/>
    <property type="match status" value="1"/>
</dbReference>
<feature type="compositionally biased region" description="Acidic residues" evidence="7">
    <location>
        <begin position="403"/>
        <end position="420"/>
    </location>
</feature>
<dbReference type="InterPro" id="IPR001356">
    <property type="entry name" value="HD"/>
</dbReference>
<dbReference type="OMA" id="NCEVAWS"/>
<dbReference type="SMART" id="SM00389">
    <property type="entry name" value="HOX"/>
    <property type="match status" value="1"/>
</dbReference>
<evidence type="ECO:0000256" key="7">
    <source>
        <dbReference type="SAM" id="MobiDB-lite"/>
    </source>
</evidence>
<dbReference type="InterPro" id="IPR017970">
    <property type="entry name" value="Homeobox_CS"/>
</dbReference>
<comment type="similarity">
    <text evidence="6">Belongs to the TALE/KNOX homeobox family.</text>
</comment>
<dbReference type="InterPro" id="IPR008422">
    <property type="entry name" value="KN_HD"/>
</dbReference>
<evidence type="ECO:0000259" key="9">
    <source>
        <dbReference type="PROSITE" id="PS51213"/>
    </source>
</evidence>
<evidence type="ECO:0000256" key="4">
    <source>
        <dbReference type="ARBA" id="ARBA00023242"/>
    </source>
</evidence>
<dbReference type="PROSITE" id="PS00027">
    <property type="entry name" value="HOMEOBOX_1"/>
    <property type="match status" value="1"/>
</dbReference>
<dbReference type="SMART" id="SM01188">
    <property type="entry name" value="ELK"/>
    <property type="match status" value="1"/>
</dbReference>
<feature type="region of interest" description="Disordered" evidence="7">
    <location>
        <begin position="224"/>
        <end position="243"/>
    </location>
</feature>
<dbReference type="Pfam" id="PF03791">
    <property type="entry name" value="KNOX2"/>
    <property type="match status" value="1"/>
</dbReference>
<feature type="DNA-binding region" description="Homeobox; TALE-type" evidence="5">
    <location>
        <begin position="446"/>
        <end position="509"/>
    </location>
</feature>
<dbReference type="InterPro" id="IPR005539">
    <property type="entry name" value="ELK_dom"/>
</dbReference>
<evidence type="ECO:0000313" key="10">
    <source>
        <dbReference type="EMBL" id="EEC76247.1"/>
    </source>
</evidence>
<dbReference type="GO" id="GO:0000981">
    <property type="term" value="F:DNA-binding transcription factor activity, RNA polymerase II-specific"/>
    <property type="evidence" value="ECO:0007669"/>
    <property type="project" value="InterPro"/>
</dbReference>
<protein>
    <submittedName>
        <fullName evidence="10">Uncharacterized protein</fullName>
    </submittedName>
</protein>
<dbReference type="Gramene" id="BGIOSGA013637-TA">
    <property type="protein sequence ID" value="BGIOSGA013637-PA"/>
    <property type="gene ID" value="BGIOSGA013637"/>
</dbReference>
<keyword evidence="4 5" id="KW-0539">Nucleus</keyword>
<dbReference type="GO" id="GO:0005634">
    <property type="term" value="C:nucleus"/>
    <property type="evidence" value="ECO:0007669"/>
    <property type="project" value="UniProtKB-SubCell"/>
</dbReference>
<dbReference type="AlphaFoldDB" id="B8AKJ5"/>
<dbReference type="InterPro" id="IPR005541">
    <property type="entry name" value="KNOX2"/>
</dbReference>
<dbReference type="PROSITE" id="PS51213">
    <property type="entry name" value="ELK"/>
    <property type="match status" value="1"/>
</dbReference>
<name>B8AKJ5_ORYSI</name>